<evidence type="ECO:0000256" key="2">
    <source>
        <dbReference type="ARBA" id="ARBA00009637"/>
    </source>
</evidence>
<comment type="similarity">
    <text evidence="2">Belongs to the ectoine synthase family.</text>
</comment>
<dbReference type="UniPathway" id="UPA00067">
    <property type="reaction ID" value="UER00123"/>
</dbReference>
<gene>
    <name evidence="8" type="ORF">UFOVP129_60</name>
</gene>
<dbReference type="GO" id="GO:0019491">
    <property type="term" value="P:ectoine biosynthetic process"/>
    <property type="evidence" value="ECO:0007669"/>
    <property type="project" value="UniProtKB-UniPathway"/>
</dbReference>
<evidence type="ECO:0000256" key="1">
    <source>
        <dbReference type="ARBA" id="ARBA00005181"/>
    </source>
</evidence>
<dbReference type="EC" id="4.2.1.108" evidence="3"/>
<evidence type="ECO:0000256" key="7">
    <source>
        <dbReference type="ARBA" id="ARBA00048714"/>
    </source>
</evidence>
<dbReference type="InterPro" id="IPR014710">
    <property type="entry name" value="RmlC-like_jellyroll"/>
</dbReference>
<dbReference type="Gene3D" id="2.60.120.10">
    <property type="entry name" value="Jelly Rolls"/>
    <property type="match status" value="1"/>
</dbReference>
<proteinExistence type="inferred from homology"/>
<name>A0A6J5LDK2_9CAUD</name>
<dbReference type="SUPFAM" id="SSF51182">
    <property type="entry name" value="RmlC-like cupins"/>
    <property type="match status" value="1"/>
</dbReference>
<organism evidence="8">
    <name type="scientific">uncultured Caudovirales phage</name>
    <dbReference type="NCBI Taxonomy" id="2100421"/>
    <lineage>
        <taxon>Viruses</taxon>
        <taxon>Duplodnaviria</taxon>
        <taxon>Heunggongvirae</taxon>
        <taxon>Uroviricota</taxon>
        <taxon>Caudoviricetes</taxon>
        <taxon>Peduoviridae</taxon>
        <taxon>Maltschvirus</taxon>
        <taxon>Maltschvirus maltsch</taxon>
    </lineage>
</organism>
<evidence type="ECO:0000256" key="4">
    <source>
        <dbReference type="ARBA" id="ARBA00019707"/>
    </source>
</evidence>
<comment type="pathway">
    <text evidence="1">Amine and polyamine biosynthesis; ectoine biosynthesis; L-ectoine from L-aspartate 4-semialdehyde: step 3/3.</text>
</comment>
<protein>
    <recommendedName>
        <fullName evidence="4">L-ectoine synthase</fullName>
        <ecNumber evidence="3">4.2.1.108</ecNumber>
    </recommendedName>
    <alternativeName>
        <fullName evidence="6">N-acetyldiaminobutyrate dehydratase</fullName>
    </alternativeName>
</protein>
<evidence type="ECO:0000256" key="3">
    <source>
        <dbReference type="ARBA" id="ARBA00013192"/>
    </source>
</evidence>
<evidence type="ECO:0000313" key="8">
    <source>
        <dbReference type="EMBL" id="CAB4131227.1"/>
    </source>
</evidence>
<sequence>MKSNNVADIIGVKFTGGRSHRTVVKSDGLGFAMMKTCIDKGGAYKWHYLNHQEACYCVSGKGYVKDLITGEITEVFEGITYFVDNHQPHEFTALTDVVLISVFNPPLSGNETHDENGNYILE</sequence>
<comment type="catalytic activity">
    <reaction evidence="7">
        <text>(2S)-4-acetamido-2-aminobutanoate = L-ectoine + H2O</text>
        <dbReference type="Rhea" id="RHEA:17281"/>
        <dbReference type="ChEBI" id="CHEBI:15377"/>
        <dbReference type="ChEBI" id="CHEBI:58515"/>
        <dbReference type="ChEBI" id="CHEBI:58929"/>
        <dbReference type="EC" id="4.2.1.108"/>
    </reaction>
</comment>
<reference evidence="8" key="1">
    <citation type="submission" date="2020-04" db="EMBL/GenBank/DDBJ databases">
        <authorList>
            <person name="Chiriac C."/>
            <person name="Salcher M."/>
            <person name="Ghai R."/>
            <person name="Kavagutti S V."/>
        </authorList>
    </citation>
    <scope>NUCLEOTIDE SEQUENCE</scope>
</reference>
<dbReference type="Pfam" id="PF06339">
    <property type="entry name" value="Ectoine_synth"/>
    <property type="match status" value="1"/>
</dbReference>
<dbReference type="PANTHER" id="PTHR39289:SF1">
    <property type="entry name" value="L-ECTOINE SYNTHASE"/>
    <property type="match status" value="1"/>
</dbReference>
<evidence type="ECO:0000256" key="5">
    <source>
        <dbReference type="ARBA" id="ARBA00023239"/>
    </source>
</evidence>
<keyword evidence="5" id="KW-0456">Lyase</keyword>
<dbReference type="InterPro" id="IPR010462">
    <property type="entry name" value="Ectoine_synth"/>
</dbReference>
<accession>A0A6J5LDK2</accession>
<dbReference type="PANTHER" id="PTHR39289">
    <property type="match status" value="1"/>
</dbReference>
<dbReference type="EMBL" id="LR796245">
    <property type="protein sequence ID" value="CAB4131227.1"/>
    <property type="molecule type" value="Genomic_DNA"/>
</dbReference>
<dbReference type="GO" id="GO:0033990">
    <property type="term" value="F:ectoine synthase activity"/>
    <property type="evidence" value="ECO:0007669"/>
    <property type="project" value="UniProtKB-EC"/>
</dbReference>
<dbReference type="InterPro" id="IPR011051">
    <property type="entry name" value="RmlC_Cupin_sf"/>
</dbReference>
<evidence type="ECO:0000256" key="6">
    <source>
        <dbReference type="ARBA" id="ARBA00033271"/>
    </source>
</evidence>